<feature type="transmembrane region" description="Helical" evidence="1">
    <location>
        <begin position="106"/>
        <end position="125"/>
    </location>
</feature>
<dbReference type="CDD" id="cd06259">
    <property type="entry name" value="YdcF-like"/>
    <property type="match status" value="1"/>
</dbReference>
<dbReference type="EMBL" id="JAESIY010000001">
    <property type="protein sequence ID" value="MBL3654628.1"/>
    <property type="molecule type" value="Genomic_DNA"/>
</dbReference>
<feature type="domain" description="DUF218" evidence="2">
    <location>
        <begin position="165"/>
        <end position="261"/>
    </location>
</feature>
<dbReference type="InterPro" id="IPR051599">
    <property type="entry name" value="Cell_Envelope_Assoc"/>
</dbReference>
<evidence type="ECO:0000256" key="1">
    <source>
        <dbReference type="SAM" id="Phobius"/>
    </source>
</evidence>
<keyword evidence="1" id="KW-0812">Transmembrane</keyword>
<feature type="transmembrane region" description="Helical" evidence="1">
    <location>
        <begin position="7"/>
        <end position="26"/>
    </location>
</feature>
<keyword evidence="1" id="KW-1133">Transmembrane helix</keyword>
<protein>
    <submittedName>
        <fullName evidence="3">YdcF family protein</fullName>
    </submittedName>
</protein>
<evidence type="ECO:0000259" key="2">
    <source>
        <dbReference type="Pfam" id="PF02698"/>
    </source>
</evidence>
<dbReference type="RefSeq" id="WP_202241599.1">
    <property type="nucleotide sequence ID" value="NZ_JAESIY010000001.1"/>
</dbReference>
<feature type="transmembrane region" description="Helical" evidence="1">
    <location>
        <begin position="62"/>
        <end position="85"/>
    </location>
</feature>
<keyword evidence="4" id="KW-1185">Reference proteome</keyword>
<dbReference type="PANTHER" id="PTHR30336:SF20">
    <property type="entry name" value="DUF218 DOMAIN-CONTAINING PROTEIN"/>
    <property type="match status" value="1"/>
</dbReference>
<dbReference type="AlphaFoldDB" id="A0A937F5S7"/>
<evidence type="ECO:0000313" key="4">
    <source>
        <dbReference type="Proteomes" id="UP000659388"/>
    </source>
</evidence>
<dbReference type="Pfam" id="PF02698">
    <property type="entry name" value="DUF218"/>
    <property type="match status" value="1"/>
</dbReference>
<gene>
    <name evidence="3" type="ORF">JL102_00685</name>
</gene>
<dbReference type="PANTHER" id="PTHR30336">
    <property type="entry name" value="INNER MEMBRANE PROTEIN, PROBABLE PERMEASE"/>
    <property type="match status" value="1"/>
</dbReference>
<keyword evidence="1" id="KW-0472">Membrane</keyword>
<accession>A0A937F5S7</accession>
<proteinExistence type="predicted"/>
<dbReference type="Proteomes" id="UP000659388">
    <property type="component" value="Unassembled WGS sequence"/>
</dbReference>
<dbReference type="GO" id="GO:0005886">
    <property type="term" value="C:plasma membrane"/>
    <property type="evidence" value="ECO:0007669"/>
    <property type="project" value="TreeGrafter"/>
</dbReference>
<evidence type="ECO:0000313" key="3">
    <source>
        <dbReference type="EMBL" id="MBL3654628.1"/>
    </source>
</evidence>
<comment type="caution">
    <text evidence="3">The sequence shown here is derived from an EMBL/GenBank/DDBJ whole genome shotgun (WGS) entry which is preliminary data.</text>
</comment>
<dbReference type="InterPro" id="IPR003848">
    <property type="entry name" value="DUF218"/>
</dbReference>
<name>A0A937F5S7_9BACT</name>
<reference evidence="3" key="1">
    <citation type="submission" date="2021-01" db="EMBL/GenBank/DDBJ databases">
        <title>Fulvivirga kasyanovii gen. nov., sp nov., a novel member of the phylum Bacteroidetes isolated from seawater in a mussel farm.</title>
        <authorList>
            <person name="Zhao L.-H."/>
            <person name="Wang Z.-J."/>
        </authorList>
    </citation>
    <scope>NUCLEOTIDE SEQUENCE</scope>
    <source>
        <strain evidence="3">2943</strain>
    </source>
</reference>
<organism evidence="3 4">
    <name type="scientific">Fulvivirga sediminis</name>
    <dbReference type="NCBI Taxonomy" id="2803949"/>
    <lineage>
        <taxon>Bacteria</taxon>
        <taxon>Pseudomonadati</taxon>
        <taxon>Bacteroidota</taxon>
        <taxon>Cytophagia</taxon>
        <taxon>Cytophagales</taxon>
        <taxon>Fulvivirgaceae</taxon>
        <taxon>Fulvivirga</taxon>
    </lineage>
</organism>
<feature type="transmembrane region" description="Helical" evidence="1">
    <location>
        <begin position="317"/>
        <end position="335"/>
    </location>
</feature>
<sequence length="347" mass="40028">MKGLKFLLYIFILVLLVVLFLIPFYYSDISTLISDINNGKETLSSVWELTKGYFSNVDSWNILGFFFLAATILVIHSVVDHFLLYKLDKFYSGSFFLDGLLWITKRLLSLIFTALLFIFMANLFVDFYSNIRIASKTADLEKRKYTVLLLGTSKLLQDGVHENFYYTARIDAVKELYDAGYISKILISGDNSTADYNEPVDMMRSLVKRGIPKKIIKLDFAGFRTLDSIVRSKRYFGMQDVVIVSQGFHLQRALFLSWYFGVDARGYEAKGDMNWAMFLREHLAVPKMILDIAVLNTQPEYGTTGVRRQINFGQRDLVFIAFILIYLGIAIYLSYDAFDFGKKRRNV</sequence>